<dbReference type="SUPFAM" id="SSF160443">
    <property type="entry name" value="SMR domain-like"/>
    <property type="match status" value="1"/>
</dbReference>
<dbReference type="PANTHER" id="PTHR47417">
    <property type="entry name" value="SMR DOMAIN-CONTAINING PROTEIN YPL199C"/>
    <property type="match status" value="1"/>
</dbReference>
<dbReference type="Proteomes" id="UP000094043">
    <property type="component" value="Chromosome 3"/>
</dbReference>
<keyword evidence="2" id="KW-0732">Signal</keyword>
<evidence type="ECO:0000256" key="2">
    <source>
        <dbReference type="SAM" id="SignalP"/>
    </source>
</evidence>
<reference evidence="4" key="3">
    <citation type="submission" date="2024-01" db="EMBL/GenBank/DDBJ databases">
        <authorList>
            <person name="Coelho M.A."/>
            <person name="David-Palma M."/>
            <person name="Shea T."/>
            <person name="Sun S."/>
            <person name="Cuomo C.A."/>
            <person name="Heitman J."/>
        </authorList>
    </citation>
    <scope>NUCLEOTIDE SEQUENCE</scope>
    <source>
        <strain evidence="4">CBS 7841</strain>
    </source>
</reference>
<dbReference type="SMART" id="SM01162">
    <property type="entry name" value="DUF1771"/>
    <property type="match status" value="1"/>
</dbReference>
<feature type="region of interest" description="Disordered" evidence="1">
    <location>
        <begin position="23"/>
        <end position="105"/>
    </location>
</feature>
<dbReference type="InterPro" id="IPR036063">
    <property type="entry name" value="Smr_dom_sf"/>
</dbReference>
<dbReference type="PROSITE" id="PS50828">
    <property type="entry name" value="SMR"/>
    <property type="match status" value="1"/>
</dbReference>
<proteinExistence type="predicted"/>
<evidence type="ECO:0000259" key="3">
    <source>
        <dbReference type="PROSITE" id="PS50828"/>
    </source>
</evidence>
<gene>
    <name evidence="4" type="ORF">L203_103088</name>
</gene>
<reference evidence="4" key="1">
    <citation type="submission" date="2016-06" db="EMBL/GenBank/DDBJ databases">
        <authorList>
            <person name="Cuomo C."/>
            <person name="Litvintseva A."/>
            <person name="Heitman J."/>
            <person name="Chen Y."/>
            <person name="Sun S."/>
            <person name="Springer D."/>
            <person name="Dromer F."/>
            <person name="Young S."/>
            <person name="Zeng Q."/>
            <person name="Chapman S."/>
            <person name="Gujja S."/>
            <person name="Saif S."/>
            <person name="Birren B."/>
        </authorList>
    </citation>
    <scope>NUCLEOTIDE SEQUENCE</scope>
    <source>
        <strain evidence="4">CBS 7841</strain>
    </source>
</reference>
<organism evidence="4 5">
    <name type="scientific">Cryptococcus depauperatus CBS 7841</name>
    <dbReference type="NCBI Taxonomy" id="1295531"/>
    <lineage>
        <taxon>Eukaryota</taxon>
        <taxon>Fungi</taxon>
        <taxon>Dikarya</taxon>
        <taxon>Basidiomycota</taxon>
        <taxon>Agaricomycotina</taxon>
        <taxon>Tremellomycetes</taxon>
        <taxon>Tremellales</taxon>
        <taxon>Cryptococcaceae</taxon>
        <taxon>Cryptococcus</taxon>
    </lineage>
</organism>
<accession>A0AAJ8JSZ5</accession>
<evidence type="ECO:0000256" key="1">
    <source>
        <dbReference type="SAM" id="MobiDB-lite"/>
    </source>
</evidence>
<evidence type="ECO:0000313" key="4">
    <source>
        <dbReference type="EMBL" id="WVN87891.1"/>
    </source>
</evidence>
<dbReference type="GeneID" id="91087299"/>
<keyword evidence="5" id="KW-1185">Reference proteome</keyword>
<dbReference type="InterPro" id="IPR002625">
    <property type="entry name" value="Smr_dom"/>
</dbReference>
<sequence>MGFVDFLISFFKICCASPQEQQGQQQQHGYPDQHIGNQQTAYPPQGQTSWAAAASGGQQHQQQGYPLQQPQQGWQPPHQNGHAASSPIHLPSGGVVGPHAPASQHMNQDQMNATNEHYLELRNRARKEGDKAHQCFAASQTAYQAGDGAKAHELSQEGKACQRNQDQLDDEASAWIFNENNKQSPPGTIDLHGLYVKEAIERTESAITQCQSQGKEELRIIVGKGLHSQGGHAKIKPAVEDLMKKYNLSAYIDPENTGVLVIDLEGKQVGPRSRDIGGMMDSLRKKDEGCIIM</sequence>
<dbReference type="Pfam" id="PF08590">
    <property type="entry name" value="DUF1771"/>
    <property type="match status" value="1"/>
</dbReference>
<dbReference type="KEGG" id="cdep:91087299"/>
<dbReference type="Gene3D" id="3.30.1370.110">
    <property type="match status" value="1"/>
</dbReference>
<feature type="chain" id="PRO_5042495445" description="Smr domain-containing protein" evidence="2">
    <location>
        <begin position="17"/>
        <end position="293"/>
    </location>
</feature>
<dbReference type="InterPro" id="IPR053020">
    <property type="entry name" value="Smr_domain_protein"/>
</dbReference>
<dbReference type="RefSeq" id="XP_066068591.1">
    <property type="nucleotide sequence ID" value="XM_066212494.1"/>
</dbReference>
<feature type="domain" description="Smr" evidence="3">
    <location>
        <begin position="189"/>
        <end position="265"/>
    </location>
</feature>
<feature type="compositionally biased region" description="Low complexity" evidence="1">
    <location>
        <begin position="45"/>
        <end position="79"/>
    </location>
</feature>
<reference evidence="4" key="2">
    <citation type="journal article" date="2022" name="Elife">
        <title>Obligate sexual reproduction of a homothallic fungus closely related to the Cryptococcus pathogenic species complex.</title>
        <authorList>
            <person name="Passer A.R."/>
            <person name="Clancey S.A."/>
            <person name="Shea T."/>
            <person name="David-Palma M."/>
            <person name="Averette A.F."/>
            <person name="Boekhout T."/>
            <person name="Porcel B.M."/>
            <person name="Nowrousian M."/>
            <person name="Cuomo C.A."/>
            <person name="Sun S."/>
            <person name="Heitman J."/>
            <person name="Coelho M.A."/>
        </authorList>
    </citation>
    <scope>NUCLEOTIDE SEQUENCE</scope>
    <source>
        <strain evidence="4">CBS 7841</strain>
    </source>
</reference>
<protein>
    <recommendedName>
        <fullName evidence="3">Smr domain-containing protein</fullName>
    </recommendedName>
</protein>
<dbReference type="AlphaFoldDB" id="A0AAJ8JSZ5"/>
<dbReference type="PANTHER" id="PTHR47417:SF1">
    <property type="entry name" value="SMR DOMAIN-CONTAINING PROTEIN YPL199C"/>
    <property type="match status" value="1"/>
</dbReference>
<dbReference type="InterPro" id="IPR013899">
    <property type="entry name" value="DUF1771"/>
</dbReference>
<name>A0AAJ8JSZ5_9TREE</name>
<dbReference type="Pfam" id="PF01713">
    <property type="entry name" value="Smr"/>
    <property type="match status" value="1"/>
</dbReference>
<dbReference type="EMBL" id="CP143786">
    <property type="protein sequence ID" value="WVN87891.1"/>
    <property type="molecule type" value="Genomic_DNA"/>
</dbReference>
<evidence type="ECO:0000313" key="5">
    <source>
        <dbReference type="Proteomes" id="UP000094043"/>
    </source>
</evidence>
<feature type="signal peptide" evidence="2">
    <location>
        <begin position="1"/>
        <end position="16"/>
    </location>
</feature>
<dbReference type="SMART" id="SM00463">
    <property type="entry name" value="SMR"/>
    <property type="match status" value="1"/>
</dbReference>